<dbReference type="InterPro" id="IPR041490">
    <property type="entry name" value="KstR2_TetR_C"/>
</dbReference>
<dbReference type="GO" id="GO:0000976">
    <property type="term" value="F:transcription cis-regulatory region binding"/>
    <property type="evidence" value="ECO:0007669"/>
    <property type="project" value="TreeGrafter"/>
</dbReference>
<evidence type="ECO:0000313" key="5">
    <source>
        <dbReference type="Proteomes" id="UP000744769"/>
    </source>
</evidence>
<dbReference type="EMBL" id="JAAOIV010000004">
    <property type="protein sequence ID" value="NHN55587.1"/>
    <property type="molecule type" value="Genomic_DNA"/>
</dbReference>
<keyword evidence="5" id="KW-1185">Reference proteome</keyword>
<accession>A0A967B4Q5</accession>
<dbReference type="SUPFAM" id="SSF48498">
    <property type="entry name" value="Tetracyclin repressor-like, C-terminal domain"/>
    <property type="match status" value="1"/>
</dbReference>
<dbReference type="Proteomes" id="UP000744769">
    <property type="component" value="Unassembled WGS sequence"/>
</dbReference>
<dbReference type="Gene3D" id="1.10.357.10">
    <property type="entry name" value="Tetracycline Repressor, domain 2"/>
    <property type="match status" value="1"/>
</dbReference>
<protein>
    <submittedName>
        <fullName evidence="4">TetR/AcrR family transcriptional regulator</fullName>
    </submittedName>
</protein>
<keyword evidence="1 2" id="KW-0238">DNA-binding</keyword>
<dbReference type="Pfam" id="PF00440">
    <property type="entry name" value="TetR_N"/>
    <property type="match status" value="1"/>
</dbReference>
<evidence type="ECO:0000259" key="3">
    <source>
        <dbReference type="PROSITE" id="PS50977"/>
    </source>
</evidence>
<reference evidence="4" key="1">
    <citation type="submission" date="2020-03" db="EMBL/GenBank/DDBJ databases">
        <title>Draft sequencing of Calidifontibacter sp. DB0510.</title>
        <authorList>
            <person name="Kim D.-U."/>
        </authorList>
    </citation>
    <scope>NUCLEOTIDE SEQUENCE</scope>
    <source>
        <strain evidence="4">DB0510</strain>
    </source>
</reference>
<gene>
    <name evidence="4" type="ORF">G9U51_07310</name>
</gene>
<dbReference type="InterPro" id="IPR036271">
    <property type="entry name" value="Tet_transcr_reg_TetR-rel_C_sf"/>
</dbReference>
<feature type="domain" description="HTH tetR-type" evidence="3">
    <location>
        <begin position="13"/>
        <end position="73"/>
    </location>
</feature>
<dbReference type="InterPro" id="IPR009057">
    <property type="entry name" value="Homeodomain-like_sf"/>
</dbReference>
<dbReference type="GO" id="GO:0003700">
    <property type="term" value="F:DNA-binding transcription factor activity"/>
    <property type="evidence" value="ECO:0007669"/>
    <property type="project" value="TreeGrafter"/>
</dbReference>
<proteinExistence type="predicted"/>
<evidence type="ECO:0000256" key="2">
    <source>
        <dbReference type="PROSITE-ProRule" id="PRU00335"/>
    </source>
</evidence>
<feature type="DNA-binding region" description="H-T-H motif" evidence="2">
    <location>
        <begin position="36"/>
        <end position="55"/>
    </location>
</feature>
<dbReference type="Gene3D" id="1.10.10.60">
    <property type="entry name" value="Homeodomain-like"/>
    <property type="match status" value="1"/>
</dbReference>
<sequence>MAEQPIAASSDPEAELTPILRAALEEFVEHGYDGTSVRTIAARVGVTVPALYYHHENKQALLAELLDRAMAVVVRHTAEAEAAAGPVPRDRMAAMVRAIVGHMTNHQGLAFLDAETRALTPDNRKRYVAQRDQIEDLMRSCLRDGLADGSFSTPWVGDCTRAILSMLQGIASWYREDGPDSREEIAEHHVQLALALAGAVRPPAPTPTAARRTRRR</sequence>
<name>A0A967B4Q5_9MICO</name>
<organism evidence="4 5">
    <name type="scientific">Metallococcus carri</name>
    <dbReference type="NCBI Taxonomy" id="1656884"/>
    <lineage>
        <taxon>Bacteria</taxon>
        <taxon>Bacillati</taxon>
        <taxon>Actinomycetota</taxon>
        <taxon>Actinomycetes</taxon>
        <taxon>Micrococcales</taxon>
        <taxon>Dermacoccaceae</taxon>
        <taxon>Metallococcus</taxon>
    </lineage>
</organism>
<dbReference type="AlphaFoldDB" id="A0A967B4Q5"/>
<comment type="caution">
    <text evidence="4">The sequence shown here is derived from an EMBL/GenBank/DDBJ whole genome shotgun (WGS) entry which is preliminary data.</text>
</comment>
<evidence type="ECO:0000313" key="4">
    <source>
        <dbReference type="EMBL" id="NHN55587.1"/>
    </source>
</evidence>
<dbReference type="PANTHER" id="PTHR30055:SF237">
    <property type="entry name" value="TRANSCRIPTIONAL REPRESSOR MCE3R"/>
    <property type="match status" value="1"/>
</dbReference>
<dbReference type="PROSITE" id="PS50977">
    <property type="entry name" value="HTH_TETR_2"/>
    <property type="match status" value="1"/>
</dbReference>
<dbReference type="RefSeq" id="WP_166195386.1">
    <property type="nucleotide sequence ID" value="NZ_JAAOIV010000004.1"/>
</dbReference>
<dbReference type="PANTHER" id="PTHR30055">
    <property type="entry name" value="HTH-TYPE TRANSCRIPTIONAL REGULATOR RUTR"/>
    <property type="match status" value="1"/>
</dbReference>
<dbReference type="InterPro" id="IPR050109">
    <property type="entry name" value="HTH-type_TetR-like_transc_reg"/>
</dbReference>
<dbReference type="SUPFAM" id="SSF46689">
    <property type="entry name" value="Homeodomain-like"/>
    <property type="match status" value="1"/>
</dbReference>
<evidence type="ECO:0000256" key="1">
    <source>
        <dbReference type="ARBA" id="ARBA00023125"/>
    </source>
</evidence>
<dbReference type="Pfam" id="PF17932">
    <property type="entry name" value="TetR_C_24"/>
    <property type="match status" value="1"/>
</dbReference>
<dbReference type="PRINTS" id="PR00455">
    <property type="entry name" value="HTHTETR"/>
</dbReference>
<dbReference type="InterPro" id="IPR001647">
    <property type="entry name" value="HTH_TetR"/>
</dbReference>